<gene>
    <name evidence="1" type="ORF">ACFQ1S_46540</name>
</gene>
<dbReference type="Proteomes" id="UP001597045">
    <property type="component" value="Unassembled WGS sequence"/>
</dbReference>
<evidence type="ECO:0008006" key="3">
    <source>
        <dbReference type="Google" id="ProtNLM"/>
    </source>
</evidence>
<name>A0ABW3MPE8_9PSEU</name>
<proteinExistence type="predicted"/>
<reference evidence="2" key="1">
    <citation type="journal article" date="2019" name="Int. J. Syst. Evol. Microbiol.">
        <title>The Global Catalogue of Microorganisms (GCM) 10K type strain sequencing project: providing services to taxonomists for standard genome sequencing and annotation.</title>
        <authorList>
            <consortium name="The Broad Institute Genomics Platform"/>
            <consortium name="The Broad Institute Genome Sequencing Center for Infectious Disease"/>
            <person name="Wu L."/>
            <person name="Ma J."/>
        </authorList>
    </citation>
    <scope>NUCLEOTIDE SEQUENCE [LARGE SCALE GENOMIC DNA]</scope>
    <source>
        <strain evidence="2">JCM 31486</strain>
    </source>
</reference>
<evidence type="ECO:0000313" key="1">
    <source>
        <dbReference type="EMBL" id="MFD1052531.1"/>
    </source>
</evidence>
<dbReference type="EMBL" id="JBHTIS010004501">
    <property type="protein sequence ID" value="MFD1052531.1"/>
    <property type="molecule type" value="Genomic_DNA"/>
</dbReference>
<comment type="caution">
    <text evidence="1">The sequence shown here is derived from an EMBL/GenBank/DDBJ whole genome shotgun (WGS) entry which is preliminary data.</text>
</comment>
<dbReference type="Gene3D" id="1.25.40.10">
    <property type="entry name" value="Tetratricopeptide repeat domain"/>
    <property type="match status" value="1"/>
</dbReference>
<evidence type="ECO:0000313" key="2">
    <source>
        <dbReference type="Proteomes" id="UP001597045"/>
    </source>
</evidence>
<keyword evidence="2" id="KW-1185">Reference proteome</keyword>
<feature type="non-terminal residue" evidence="1">
    <location>
        <position position="1"/>
    </location>
</feature>
<protein>
    <recommendedName>
        <fullName evidence="3">Tetratricopeptide repeat protein</fullName>
    </recommendedName>
</protein>
<sequence length="83" mass="8907">AAAHHALGHFDKATETATEALREAAEPGYRVLHGQALAVLAESELARGNKEQARTHAQEALELHRATGHRPGEEKVLALLAKL</sequence>
<dbReference type="SUPFAM" id="SSF48452">
    <property type="entry name" value="TPR-like"/>
    <property type="match status" value="1"/>
</dbReference>
<organism evidence="1 2">
    <name type="scientific">Kibdelosporangium lantanae</name>
    <dbReference type="NCBI Taxonomy" id="1497396"/>
    <lineage>
        <taxon>Bacteria</taxon>
        <taxon>Bacillati</taxon>
        <taxon>Actinomycetota</taxon>
        <taxon>Actinomycetes</taxon>
        <taxon>Pseudonocardiales</taxon>
        <taxon>Pseudonocardiaceae</taxon>
        <taxon>Kibdelosporangium</taxon>
    </lineage>
</organism>
<accession>A0ABW3MPE8</accession>
<dbReference type="InterPro" id="IPR011990">
    <property type="entry name" value="TPR-like_helical_dom_sf"/>
</dbReference>